<keyword evidence="5" id="KW-1185">Reference proteome</keyword>
<evidence type="ECO:0000256" key="1">
    <source>
        <dbReference type="ARBA" id="ARBA00022630"/>
    </source>
</evidence>
<evidence type="ECO:0000313" key="4">
    <source>
        <dbReference type="EMBL" id="QXL90123.1"/>
    </source>
</evidence>
<dbReference type="InterPro" id="IPR006094">
    <property type="entry name" value="Oxid_FAD_bind_N"/>
</dbReference>
<dbReference type="GO" id="GO:0003824">
    <property type="term" value="F:catalytic activity"/>
    <property type="evidence" value="ECO:0007669"/>
    <property type="project" value="InterPro"/>
</dbReference>
<dbReference type="InterPro" id="IPR036318">
    <property type="entry name" value="FAD-bd_PCMH-like_sf"/>
</dbReference>
<dbReference type="Pfam" id="PF01565">
    <property type="entry name" value="FAD_binding_4"/>
    <property type="match status" value="1"/>
</dbReference>
<dbReference type="PANTHER" id="PTHR11748:SF103">
    <property type="entry name" value="GLYCOLATE OXIDASE SUBUNIT GLCE"/>
    <property type="match status" value="1"/>
</dbReference>
<dbReference type="SUPFAM" id="SSF55103">
    <property type="entry name" value="FAD-linked oxidases, C-terminal domain"/>
    <property type="match status" value="1"/>
</dbReference>
<gene>
    <name evidence="4" type="ORF">KUL25_18580</name>
</gene>
<dbReference type="InterPro" id="IPR016164">
    <property type="entry name" value="FAD-linked_Oxase-like_C"/>
</dbReference>
<organism evidence="4">
    <name type="scientific">Gymnodinialimonas phycosphaerae</name>
    <dbReference type="NCBI Taxonomy" id="2841589"/>
    <lineage>
        <taxon>Bacteria</taxon>
        <taxon>Pseudomonadati</taxon>
        <taxon>Pseudomonadota</taxon>
        <taxon>Alphaproteobacteria</taxon>
        <taxon>Rhodobacterales</taxon>
        <taxon>Paracoccaceae</taxon>
        <taxon>Gymnodinialimonas</taxon>
    </lineage>
</organism>
<dbReference type="Gene3D" id="3.30.465.10">
    <property type="match status" value="1"/>
</dbReference>
<feature type="domain" description="FAD-binding PCMH-type" evidence="3">
    <location>
        <begin position="1"/>
        <end position="173"/>
    </location>
</feature>
<reference evidence="4 5" key="1">
    <citation type="submission" date="2021-07" db="EMBL/GenBank/DDBJ databases">
        <title>Karlodiniumbacter phycospheric gen. nov., sp. nov., a phycosphere bacterium isolated from karlodinium veneficum.</title>
        <authorList>
            <person name="Peng Y."/>
            <person name="Jiang L."/>
            <person name="Lee J."/>
        </authorList>
    </citation>
    <scope>NUCLEOTIDE SEQUENCE</scope>
    <source>
        <strain evidence="4 5">N5</strain>
    </source>
</reference>
<evidence type="ECO:0000256" key="2">
    <source>
        <dbReference type="ARBA" id="ARBA00022827"/>
    </source>
</evidence>
<dbReference type="AlphaFoldDB" id="A0A975TYP1"/>
<dbReference type="RefSeq" id="WP_257894899.1">
    <property type="nucleotide sequence ID" value="NZ_JAIMBW010000001.1"/>
</dbReference>
<keyword evidence="2" id="KW-0274">FAD</keyword>
<sequence length="381" mass="39393">MSPANEAELSDAVAGASGALRVVGGGTRSIGAARAGEVLSLSELVGIEMYDPGALTLVAKAGTPLDDIEAALSAEGQMLAFEPTDMRALLGRDGASTIGGVVAANASGPRRLQAGACRDSLLGVRFVDGRGDVLKNGGRVMKNVTGYDLVKLMAGSYGTLGVMSEVALKVLPKLDGATVVVRDADALEVMTQAMMSPFEVSGAAAIPGEGVFLRLEGLEVSVQYRTEKLRALLGKLGEIEVISDPAQSAALWRRLRDVTDFADGTSAVWRVSMKPSDLMSGLMPALGGGLDVQYDWAGGLAWLRMGTGIDDAQIVEMHEAIQTGVTAHGGGHATLFKAPDAVLSRVIPFQPETPGVALLAKGLRAKFDPRAILNPGLMGAA</sequence>
<dbReference type="EMBL" id="JAIMBW010000001">
    <property type="protein sequence ID" value="MBY4894768.1"/>
    <property type="molecule type" value="Genomic_DNA"/>
</dbReference>
<protein>
    <submittedName>
        <fullName evidence="4">FAD-binding protein</fullName>
    </submittedName>
</protein>
<dbReference type="EMBL" id="CP078073">
    <property type="protein sequence ID" value="QXL90123.1"/>
    <property type="molecule type" value="Genomic_DNA"/>
</dbReference>
<dbReference type="GO" id="GO:0071949">
    <property type="term" value="F:FAD binding"/>
    <property type="evidence" value="ECO:0007669"/>
    <property type="project" value="InterPro"/>
</dbReference>
<dbReference type="InterPro" id="IPR016166">
    <property type="entry name" value="FAD-bd_PCMH"/>
</dbReference>
<dbReference type="PANTHER" id="PTHR11748">
    <property type="entry name" value="D-LACTATE DEHYDROGENASE"/>
    <property type="match status" value="1"/>
</dbReference>
<accession>A0A975TYP1</accession>
<evidence type="ECO:0000259" key="3">
    <source>
        <dbReference type="PROSITE" id="PS51387"/>
    </source>
</evidence>
<evidence type="ECO:0000313" key="5">
    <source>
        <dbReference type="Proteomes" id="UP000693972"/>
    </source>
</evidence>
<dbReference type="SUPFAM" id="SSF56176">
    <property type="entry name" value="FAD-binding/transporter-associated domain-like"/>
    <property type="match status" value="1"/>
</dbReference>
<dbReference type="PROSITE" id="PS51387">
    <property type="entry name" value="FAD_PCMH"/>
    <property type="match status" value="1"/>
</dbReference>
<dbReference type="InterPro" id="IPR016169">
    <property type="entry name" value="FAD-bd_PCMH_sub2"/>
</dbReference>
<proteinExistence type="predicted"/>
<dbReference type="Proteomes" id="UP000693972">
    <property type="component" value="Unassembled WGS sequence"/>
</dbReference>
<name>A0A975TYP1_9RHOB</name>
<keyword evidence="1" id="KW-0285">Flavoprotein</keyword>